<accession>A0A392SB87</accession>
<dbReference type="PANTHER" id="PTHR47723:SF13">
    <property type="entry name" value="PUTATIVE-RELATED"/>
    <property type="match status" value="1"/>
</dbReference>
<organism evidence="2 3">
    <name type="scientific">Trifolium medium</name>
    <dbReference type="NCBI Taxonomy" id="97028"/>
    <lineage>
        <taxon>Eukaryota</taxon>
        <taxon>Viridiplantae</taxon>
        <taxon>Streptophyta</taxon>
        <taxon>Embryophyta</taxon>
        <taxon>Tracheophyta</taxon>
        <taxon>Spermatophyta</taxon>
        <taxon>Magnoliopsida</taxon>
        <taxon>eudicotyledons</taxon>
        <taxon>Gunneridae</taxon>
        <taxon>Pentapetalae</taxon>
        <taxon>rosids</taxon>
        <taxon>fabids</taxon>
        <taxon>Fabales</taxon>
        <taxon>Fabaceae</taxon>
        <taxon>Papilionoideae</taxon>
        <taxon>50 kb inversion clade</taxon>
        <taxon>NPAAA clade</taxon>
        <taxon>Hologalegina</taxon>
        <taxon>IRL clade</taxon>
        <taxon>Trifolieae</taxon>
        <taxon>Trifolium</taxon>
    </lineage>
</organism>
<dbReference type="InterPro" id="IPR044730">
    <property type="entry name" value="RNase_H-like_dom_plant"/>
</dbReference>
<dbReference type="InterPro" id="IPR053151">
    <property type="entry name" value="RNase_H-like"/>
</dbReference>
<evidence type="ECO:0000313" key="3">
    <source>
        <dbReference type="Proteomes" id="UP000265520"/>
    </source>
</evidence>
<dbReference type="GO" id="GO:0003676">
    <property type="term" value="F:nucleic acid binding"/>
    <property type="evidence" value="ECO:0007669"/>
    <property type="project" value="InterPro"/>
</dbReference>
<sequence>MVDDIDNCNHHYMNLFHGNIIFIGWKNPQEGWVKLNCDRAYKDSLELAGCGGLQRDSDGRWLTGYSRKIGTCDALGTEMWGMYLGMQIAWRQGYHHL</sequence>
<proteinExistence type="predicted"/>
<dbReference type="CDD" id="cd06222">
    <property type="entry name" value="RNase_H_like"/>
    <property type="match status" value="1"/>
</dbReference>
<dbReference type="PANTHER" id="PTHR47723">
    <property type="entry name" value="OS05G0353850 PROTEIN"/>
    <property type="match status" value="1"/>
</dbReference>
<evidence type="ECO:0000313" key="2">
    <source>
        <dbReference type="EMBL" id="MCI46118.1"/>
    </source>
</evidence>
<name>A0A392SB87_9FABA</name>
<reference evidence="2 3" key="1">
    <citation type="journal article" date="2018" name="Front. Plant Sci.">
        <title>Red Clover (Trifolium pratense) and Zigzag Clover (T. medium) - A Picture of Genomic Similarities and Differences.</title>
        <authorList>
            <person name="Dluhosova J."/>
            <person name="Istvanek J."/>
            <person name="Nedelnik J."/>
            <person name="Repkova J."/>
        </authorList>
    </citation>
    <scope>NUCLEOTIDE SEQUENCE [LARGE SCALE GENOMIC DNA]</scope>
    <source>
        <strain evidence="3">cv. 10/8</strain>
        <tissue evidence="2">Leaf</tissue>
    </source>
</reference>
<evidence type="ECO:0000259" key="1">
    <source>
        <dbReference type="Pfam" id="PF13456"/>
    </source>
</evidence>
<dbReference type="Proteomes" id="UP000265520">
    <property type="component" value="Unassembled WGS sequence"/>
</dbReference>
<feature type="non-terminal residue" evidence="2">
    <location>
        <position position="97"/>
    </location>
</feature>
<keyword evidence="3" id="KW-1185">Reference proteome</keyword>
<dbReference type="InterPro" id="IPR002156">
    <property type="entry name" value="RNaseH_domain"/>
</dbReference>
<dbReference type="GO" id="GO:0004523">
    <property type="term" value="F:RNA-DNA hybrid ribonuclease activity"/>
    <property type="evidence" value="ECO:0007669"/>
    <property type="project" value="InterPro"/>
</dbReference>
<protein>
    <submittedName>
        <fullName evidence="2">Ribonuclease H protein</fullName>
    </submittedName>
</protein>
<dbReference type="Pfam" id="PF13456">
    <property type="entry name" value="RVT_3"/>
    <property type="match status" value="1"/>
</dbReference>
<feature type="domain" description="RNase H type-1" evidence="1">
    <location>
        <begin position="36"/>
        <end position="97"/>
    </location>
</feature>
<comment type="caution">
    <text evidence="2">The sequence shown here is derived from an EMBL/GenBank/DDBJ whole genome shotgun (WGS) entry which is preliminary data.</text>
</comment>
<dbReference type="EMBL" id="LXQA010352963">
    <property type="protein sequence ID" value="MCI46118.1"/>
    <property type="molecule type" value="Genomic_DNA"/>
</dbReference>
<dbReference type="AlphaFoldDB" id="A0A392SB87"/>